<protein>
    <submittedName>
        <fullName evidence="1">Uncharacterized protein</fullName>
    </submittedName>
</protein>
<reference evidence="1 2" key="1">
    <citation type="submission" date="2019-05" db="EMBL/GenBank/DDBJ databases">
        <title>Whole genome sequence analysis of Cupriavidus campinensis S14E4C strain.</title>
        <authorList>
            <person name="Abbaszade G."/>
            <person name="Szabo A."/>
            <person name="Toumi M."/>
            <person name="Toth E."/>
        </authorList>
    </citation>
    <scope>NUCLEOTIDE SEQUENCE [LARGE SCALE GENOMIC DNA]</scope>
    <source>
        <strain evidence="1 2">S14E4C</strain>
    </source>
</reference>
<sequence length="124" mass="13701">MPVWNVDSVDAEPEIELRHWSVYETERGERHFVGQAADSATGRVSSAIQKFDRTSRVGVTRSGRRYVLQGEPGFDPDAMHVWNVWSMVNGVIEAKNVTAEYLAQDESGCNDFAGPQMGSGPCPN</sequence>
<evidence type="ECO:0000313" key="1">
    <source>
        <dbReference type="EMBL" id="TSP09183.1"/>
    </source>
</evidence>
<comment type="caution">
    <text evidence="1">The sequence shown here is derived from an EMBL/GenBank/DDBJ whole genome shotgun (WGS) entry which is preliminary data.</text>
</comment>
<organism evidence="1 2">
    <name type="scientific">Cupriavidus campinensis</name>
    <dbReference type="NCBI Taxonomy" id="151783"/>
    <lineage>
        <taxon>Bacteria</taxon>
        <taxon>Pseudomonadati</taxon>
        <taxon>Pseudomonadota</taxon>
        <taxon>Betaproteobacteria</taxon>
        <taxon>Burkholderiales</taxon>
        <taxon>Burkholderiaceae</taxon>
        <taxon>Cupriavidus</taxon>
    </lineage>
</organism>
<accession>A0ABY3EEC3</accession>
<evidence type="ECO:0000313" key="2">
    <source>
        <dbReference type="Proteomes" id="UP000318943"/>
    </source>
</evidence>
<name>A0ABY3EEC3_9BURK</name>
<gene>
    <name evidence="1" type="ORF">FGG12_28995</name>
</gene>
<keyword evidence="2" id="KW-1185">Reference proteome</keyword>
<dbReference type="Proteomes" id="UP000318943">
    <property type="component" value="Unassembled WGS sequence"/>
</dbReference>
<dbReference type="EMBL" id="VCIZ01000035">
    <property type="protein sequence ID" value="TSP09183.1"/>
    <property type="molecule type" value="Genomic_DNA"/>
</dbReference>
<proteinExistence type="predicted"/>
<dbReference type="RefSeq" id="WP_144203628.1">
    <property type="nucleotide sequence ID" value="NZ_VCIZ01000035.1"/>
</dbReference>